<protein>
    <submittedName>
        <fullName evidence="2">(rape) hypothetical protein</fullName>
    </submittedName>
</protein>
<feature type="compositionally biased region" description="Basic and acidic residues" evidence="1">
    <location>
        <begin position="1"/>
        <end position="10"/>
    </location>
</feature>
<reference evidence="2" key="1">
    <citation type="submission" date="2021-01" db="EMBL/GenBank/DDBJ databases">
        <authorList>
            <consortium name="Genoscope - CEA"/>
            <person name="William W."/>
        </authorList>
    </citation>
    <scope>NUCLEOTIDE SEQUENCE</scope>
</reference>
<name>A0A816KL56_BRANA</name>
<dbReference type="Proteomes" id="UP001295469">
    <property type="component" value="Chromosome C02"/>
</dbReference>
<evidence type="ECO:0000313" key="2">
    <source>
        <dbReference type="EMBL" id="CAF1921580.1"/>
    </source>
</evidence>
<feature type="compositionally biased region" description="Basic and acidic residues" evidence="1">
    <location>
        <begin position="83"/>
        <end position="99"/>
    </location>
</feature>
<gene>
    <name evidence="2" type="ORF">DARMORV10_C02P62350.1</name>
</gene>
<sequence length="114" mass="13258">MTEAKKEDTRRRMKPPPFLHRPELYAGGNERRLNNTGISAGNRFEPPTSQLSFISCVPSIRELQSRHFEISSNTIRHKHKRRNFTDLNHHPSESFKSSDDEISSDTSNHRHHPT</sequence>
<proteinExistence type="predicted"/>
<feature type="region of interest" description="Disordered" evidence="1">
    <location>
        <begin position="78"/>
        <end position="114"/>
    </location>
</feature>
<dbReference type="AlphaFoldDB" id="A0A816KL56"/>
<evidence type="ECO:0000256" key="1">
    <source>
        <dbReference type="SAM" id="MobiDB-lite"/>
    </source>
</evidence>
<organism evidence="2">
    <name type="scientific">Brassica napus</name>
    <name type="common">Rape</name>
    <dbReference type="NCBI Taxonomy" id="3708"/>
    <lineage>
        <taxon>Eukaryota</taxon>
        <taxon>Viridiplantae</taxon>
        <taxon>Streptophyta</taxon>
        <taxon>Embryophyta</taxon>
        <taxon>Tracheophyta</taxon>
        <taxon>Spermatophyta</taxon>
        <taxon>Magnoliopsida</taxon>
        <taxon>eudicotyledons</taxon>
        <taxon>Gunneridae</taxon>
        <taxon>Pentapetalae</taxon>
        <taxon>rosids</taxon>
        <taxon>malvids</taxon>
        <taxon>Brassicales</taxon>
        <taxon>Brassicaceae</taxon>
        <taxon>Brassiceae</taxon>
        <taxon>Brassica</taxon>
    </lineage>
</organism>
<accession>A0A816KL56</accession>
<feature type="region of interest" description="Disordered" evidence="1">
    <location>
        <begin position="1"/>
        <end position="48"/>
    </location>
</feature>
<dbReference type="EMBL" id="HG994366">
    <property type="protein sequence ID" value="CAF1921580.1"/>
    <property type="molecule type" value="Genomic_DNA"/>
</dbReference>